<evidence type="ECO:0000256" key="1">
    <source>
        <dbReference type="SAM" id="Coils"/>
    </source>
</evidence>
<dbReference type="Proteomes" id="UP001295684">
    <property type="component" value="Unassembled WGS sequence"/>
</dbReference>
<comment type="caution">
    <text evidence="2">The sequence shown here is derived from an EMBL/GenBank/DDBJ whole genome shotgun (WGS) entry which is preliminary data.</text>
</comment>
<reference evidence="2" key="1">
    <citation type="submission" date="2023-07" db="EMBL/GenBank/DDBJ databases">
        <authorList>
            <consortium name="AG Swart"/>
            <person name="Singh M."/>
            <person name="Singh A."/>
            <person name="Seah K."/>
            <person name="Emmerich C."/>
        </authorList>
    </citation>
    <scope>NUCLEOTIDE SEQUENCE</scope>
    <source>
        <strain evidence="2">DP1</strain>
    </source>
</reference>
<keyword evidence="1" id="KW-0175">Coiled coil</keyword>
<proteinExistence type="predicted"/>
<organism evidence="2 3">
    <name type="scientific">Euplotes crassus</name>
    <dbReference type="NCBI Taxonomy" id="5936"/>
    <lineage>
        <taxon>Eukaryota</taxon>
        <taxon>Sar</taxon>
        <taxon>Alveolata</taxon>
        <taxon>Ciliophora</taxon>
        <taxon>Intramacronucleata</taxon>
        <taxon>Spirotrichea</taxon>
        <taxon>Hypotrichia</taxon>
        <taxon>Euplotida</taxon>
        <taxon>Euplotidae</taxon>
        <taxon>Moneuplotes</taxon>
    </lineage>
</organism>
<feature type="coiled-coil region" evidence="1">
    <location>
        <begin position="55"/>
        <end position="96"/>
    </location>
</feature>
<keyword evidence="3" id="KW-1185">Reference proteome</keyword>
<evidence type="ECO:0000313" key="2">
    <source>
        <dbReference type="EMBL" id="CAI2381611.1"/>
    </source>
</evidence>
<accession>A0AAD1XY94</accession>
<dbReference type="EMBL" id="CAMPGE010023702">
    <property type="protein sequence ID" value="CAI2381611.1"/>
    <property type="molecule type" value="Genomic_DNA"/>
</dbReference>
<protein>
    <submittedName>
        <fullName evidence="2">Uncharacterized protein</fullName>
    </submittedName>
</protein>
<evidence type="ECO:0000313" key="3">
    <source>
        <dbReference type="Proteomes" id="UP001295684"/>
    </source>
</evidence>
<sequence length="128" mass="15905">MDTYPRVDIVYNPWHYQQNLIDDYWNRRNQYEREQFLQKTAEEIDHVKYYAKDSIDKLTDQIRESSEITKQKQKEINEERRDIEILNSKMKKENLRELLYLREKVDEIKMKELQKASNRLYFRANPLD</sequence>
<dbReference type="AlphaFoldDB" id="A0AAD1XY94"/>
<gene>
    <name evidence="2" type="ORF">ECRASSUSDP1_LOCUS23068</name>
</gene>
<name>A0AAD1XY94_EUPCR</name>